<dbReference type="GO" id="GO:0005737">
    <property type="term" value="C:cytoplasm"/>
    <property type="evidence" value="ECO:0007669"/>
    <property type="project" value="TreeGrafter"/>
</dbReference>
<dbReference type="InterPro" id="IPR006357">
    <property type="entry name" value="HAD-SF_hydro_IIA"/>
</dbReference>
<dbReference type="InterPro" id="IPR036412">
    <property type="entry name" value="HAD-like_sf"/>
</dbReference>
<dbReference type="GO" id="GO:0016791">
    <property type="term" value="F:phosphatase activity"/>
    <property type="evidence" value="ECO:0007669"/>
    <property type="project" value="TreeGrafter"/>
</dbReference>
<dbReference type="PANTHER" id="PTHR19288">
    <property type="entry name" value="4-NITROPHENYLPHOSPHATASE-RELATED"/>
    <property type="match status" value="1"/>
</dbReference>
<reference evidence="1" key="1">
    <citation type="submission" date="2023-02" db="EMBL/GenBank/DDBJ databases">
        <title>Identification and recombinant expression of a fungal hydrolase from Papiliotrema laurentii that hydrolyzes apple cutin and clears colloidal polyester polyurethane.</title>
        <authorList>
            <consortium name="DOE Joint Genome Institute"/>
            <person name="Roman V.A."/>
            <person name="Bojanowski C."/>
            <person name="Crable B.R."/>
            <person name="Wagner D.N."/>
            <person name="Hung C.S."/>
            <person name="Nadeau L.J."/>
            <person name="Schratz L."/>
            <person name="Haridas S."/>
            <person name="Pangilinan J."/>
            <person name="Lipzen A."/>
            <person name="Na H."/>
            <person name="Yan M."/>
            <person name="Ng V."/>
            <person name="Grigoriev I.V."/>
            <person name="Spatafora J.W."/>
            <person name="Barlow D."/>
            <person name="Biffinger J."/>
            <person name="Kelley-Loughnane N."/>
            <person name="Varaljay V.A."/>
            <person name="Crookes-Goodson W.J."/>
        </authorList>
    </citation>
    <scope>NUCLEOTIDE SEQUENCE</scope>
    <source>
        <strain evidence="1">5307AH</strain>
    </source>
</reference>
<dbReference type="AlphaFoldDB" id="A0AAD9FWA8"/>
<dbReference type="Gene3D" id="3.40.50.1000">
    <property type="entry name" value="HAD superfamily/HAD-like"/>
    <property type="match status" value="2"/>
</dbReference>
<evidence type="ECO:0000313" key="2">
    <source>
        <dbReference type="Proteomes" id="UP001182556"/>
    </source>
</evidence>
<dbReference type="SUPFAM" id="SSF56784">
    <property type="entry name" value="HAD-like"/>
    <property type="match status" value="1"/>
</dbReference>
<gene>
    <name evidence="1" type="ORF">DB88DRAFT_507534</name>
</gene>
<accession>A0AAD9FWA8</accession>
<dbReference type="InterPro" id="IPR023214">
    <property type="entry name" value="HAD_sf"/>
</dbReference>
<dbReference type="Pfam" id="PF13242">
    <property type="entry name" value="Hydrolase_like"/>
    <property type="match status" value="1"/>
</dbReference>
<comment type="caution">
    <text evidence="1">The sequence shown here is derived from an EMBL/GenBank/DDBJ whole genome shotgun (WGS) entry which is preliminary data.</text>
</comment>
<dbReference type="PANTHER" id="PTHR19288:SF46">
    <property type="entry name" value="HALOACID DEHALOGENASE-LIKE HYDROLASE DOMAIN-CONTAINING PROTEIN 2"/>
    <property type="match status" value="1"/>
</dbReference>
<proteinExistence type="predicted"/>
<dbReference type="Pfam" id="PF13344">
    <property type="entry name" value="Hydrolase_6"/>
    <property type="match status" value="1"/>
</dbReference>
<organism evidence="1 2">
    <name type="scientific">Papiliotrema laurentii</name>
    <name type="common">Cryptococcus laurentii</name>
    <dbReference type="NCBI Taxonomy" id="5418"/>
    <lineage>
        <taxon>Eukaryota</taxon>
        <taxon>Fungi</taxon>
        <taxon>Dikarya</taxon>
        <taxon>Basidiomycota</taxon>
        <taxon>Agaricomycotina</taxon>
        <taxon>Tremellomycetes</taxon>
        <taxon>Tremellales</taxon>
        <taxon>Rhynchogastremaceae</taxon>
        <taxon>Papiliotrema</taxon>
    </lineage>
</organism>
<keyword evidence="2" id="KW-1185">Reference proteome</keyword>
<name>A0AAD9FWA8_PAPLA</name>
<evidence type="ECO:0000313" key="1">
    <source>
        <dbReference type="EMBL" id="KAK1927449.1"/>
    </source>
</evidence>
<protein>
    <submittedName>
        <fullName evidence="1">HAD-like domain-containing protein</fullName>
    </submittedName>
</protein>
<dbReference type="Proteomes" id="UP001182556">
    <property type="component" value="Unassembled WGS sequence"/>
</dbReference>
<sequence length="294" mass="32418">MAETEGEERSMRSPPRLKAILIDLNGTLHVGSKPTRGAVQALQKLRRSHVPLVFCSNSTKESTGSLLRGLRDMRFEVKDNELLTSLGACRALAEQRNLNPFLLMSPSAQEEFADIRRDDEYDSVILGLHPPSLSYEPFNKAFRILKREPISHSQSTSATSEGDQRTIPLIAPHASLFQQSQATDDLPEGLSLGIGPFVRALEVAAGVEAELVGKPTRRFFELGIERLQELYGDVQGDIGVVGDDVVNDLGDGARDIGLKRILVRTGKYRPGVEGDHDPDHVYDDFASFVDDLVR</sequence>
<dbReference type="EMBL" id="JAODAN010000001">
    <property type="protein sequence ID" value="KAK1927449.1"/>
    <property type="molecule type" value="Genomic_DNA"/>
</dbReference>